<protein>
    <submittedName>
        <fullName evidence="2">ABC-type transport system involved in multi-copper enzyme maturation permease subunit</fullName>
    </submittedName>
</protein>
<dbReference type="EMBL" id="JAFBFH010000004">
    <property type="protein sequence ID" value="MBM7713969.1"/>
    <property type="molecule type" value="Genomic_DNA"/>
</dbReference>
<feature type="transmembrane region" description="Helical" evidence="1">
    <location>
        <begin position="36"/>
        <end position="57"/>
    </location>
</feature>
<dbReference type="Pfam" id="PF13346">
    <property type="entry name" value="ABC2_membrane_5"/>
    <property type="match status" value="1"/>
</dbReference>
<proteinExistence type="predicted"/>
<name>A0ABS2R305_9BACI</name>
<keyword evidence="3" id="KW-1185">Reference proteome</keyword>
<dbReference type="Proteomes" id="UP000823485">
    <property type="component" value="Unassembled WGS sequence"/>
</dbReference>
<reference evidence="2 3" key="1">
    <citation type="submission" date="2021-01" db="EMBL/GenBank/DDBJ databases">
        <title>Genomic Encyclopedia of Type Strains, Phase IV (KMG-IV): sequencing the most valuable type-strain genomes for metagenomic binning, comparative biology and taxonomic classification.</title>
        <authorList>
            <person name="Goeker M."/>
        </authorList>
    </citation>
    <scope>NUCLEOTIDE SEQUENCE [LARGE SCALE GENOMIC DNA]</scope>
    <source>
        <strain evidence="2 3">DSM 105453</strain>
    </source>
</reference>
<organism evidence="2 3">
    <name type="scientific">Siminovitchia thermophila</name>
    <dbReference type="NCBI Taxonomy" id="1245522"/>
    <lineage>
        <taxon>Bacteria</taxon>
        <taxon>Bacillati</taxon>
        <taxon>Bacillota</taxon>
        <taxon>Bacilli</taxon>
        <taxon>Bacillales</taxon>
        <taxon>Bacillaceae</taxon>
        <taxon>Siminovitchia</taxon>
    </lineage>
</organism>
<evidence type="ECO:0000256" key="1">
    <source>
        <dbReference type="SAM" id="Phobius"/>
    </source>
</evidence>
<evidence type="ECO:0000313" key="2">
    <source>
        <dbReference type="EMBL" id="MBM7713969.1"/>
    </source>
</evidence>
<dbReference type="RefSeq" id="WP_077111113.1">
    <property type="nucleotide sequence ID" value="NZ_JAFBFH010000004.1"/>
</dbReference>
<keyword evidence="1" id="KW-0812">Transmembrane</keyword>
<evidence type="ECO:0000313" key="3">
    <source>
        <dbReference type="Proteomes" id="UP000823485"/>
    </source>
</evidence>
<comment type="caution">
    <text evidence="2">The sequence shown here is derived from an EMBL/GenBank/DDBJ whole genome shotgun (WGS) entry which is preliminary data.</text>
</comment>
<keyword evidence="1" id="KW-1133">Transmembrane helix</keyword>
<dbReference type="InterPro" id="IPR025699">
    <property type="entry name" value="ABC2_memb-like"/>
</dbReference>
<sequence length="113" mass="12246">MKGLIIKDLLTVINNGKGLLLMMTILAVAIVPTQDLASFVIAGIAICSMMSITSFSIDHQSEWEKFALTFPIKRQDIAKNKFITLVVFVLIGVILSTIIGGLIALIIGKIPTF</sequence>
<gene>
    <name evidence="2" type="ORF">JOC94_000939</name>
</gene>
<feature type="transmembrane region" description="Helical" evidence="1">
    <location>
        <begin position="82"/>
        <end position="107"/>
    </location>
</feature>
<accession>A0ABS2R305</accession>
<keyword evidence="1" id="KW-0472">Membrane</keyword>
<feature type="transmembrane region" description="Helical" evidence="1">
    <location>
        <begin position="12"/>
        <end position="30"/>
    </location>
</feature>